<dbReference type="EMBL" id="BGZK01000175">
    <property type="protein sequence ID" value="GBP26048.1"/>
    <property type="molecule type" value="Genomic_DNA"/>
</dbReference>
<protein>
    <submittedName>
        <fullName evidence="1">Uncharacterized protein</fullName>
    </submittedName>
</protein>
<dbReference type="Proteomes" id="UP000299102">
    <property type="component" value="Unassembled WGS sequence"/>
</dbReference>
<proteinExistence type="predicted"/>
<evidence type="ECO:0000313" key="1">
    <source>
        <dbReference type="EMBL" id="GBP26048.1"/>
    </source>
</evidence>
<dbReference type="AlphaFoldDB" id="A0A4C1UI06"/>
<organism evidence="1 2">
    <name type="scientific">Eumeta variegata</name>
    <name type="common">Bagworm moth</name>
    <name type="synonym">Eumeta japonica</name>
    <dbReference type="NCBI Taxonomy" id="151549"/>
    <lineage>
        <taxon>Eukaryota</taxon>
        <taxon>Metazoa</taxon>
        <taxon>Ecdysozoa</taxon>
        <taxon>Arthropoda</taxon>
        <taxon>Hexapoda</taxon>
        <taxon>Insecta</taxon>
        <taxon>Pterygota</taxon>
        <taxon>Neoptera</taxon>
        <taxon>Endopterygota</taxon>
        <taxon>Lepidoptera</taxon>
        <taxon>Glossata</taxon>
        <taxon>Ditrysia</taxon>
        <taxon>Tineoidea</taxon>
        <taxon>Psychidae</taxon>
        <taxon>Oiketicinae</taxon>
        <taxon>Eumeta</taxon>
    </lineage>
</organism>
<gene>
    <name evidence="1" type="ORF">EVAR_20062_1</name>
</gene>
<sequence>MQQTPMYNSSCVPGAAFYRPSASAPALTPSPCFGPPAAPSPRPSPCFGPTVVPGPYYGPMGGHHAPNPCFGPAPTRRPGACFASAASLRVSPQHCSTQPRRFDPCFL</sequence>
<reference evidence="1 2" key="1">
    <citation type="journal article" date="2019" name="Commun. Biol.">
        <title>The bagworm genome reveals a unique fibroin gene that provides high tensile strength.</title>
        <authorList>
            <person name="Kono N."/>
            <person name="Nakamura H."/>
            <person name="Ohtoshi R."/>
            <person name="Tomita M."/>
            <person name="Numata K."/>
            <person name="Arakawa K."/>
        </authorList>
    </citation>
    <scope>NUCLEOTIDE SEQUENCE [LARGE SCALE GENOMIC DNA]</scope>
</reference>
<evidence type="ECO:0000313" key="2">
    <source>
        <dbReference type="Proteomes" id="UP000299102"/>
    </source>
</evidence>
<name>A0A4C1UI06_EUMVA</name>
<keyword evidence="2" id="KW-1185">Reference proteome</keyword>
<accession>A0A4C1UI06</accession>
<comment type="caution">
    <text evidence="1">The sequence shown here is derived from an EMBL/GenBank/DDBJ whole genome shotgun (WGS) entry which is preliminary data.</text>
</comment>